<dbReference type="AlphaFoldDB" id="A0A2I2M8S2"/>
<name>A0A2I2M8S2_9FLAO</name>
<dbReference type="InterPro" id="IPR038765">
    <property type="entry name" value="Papain-like_cys_pep_sf"/>
</dbReference>
<reference evidence="3 4" key="1">
    <citation type="submission" date="2017-11" db="EMBL/GenBank/DDBJ databases">
        <authorList>
            <person name="Duchaud E."/>
        </authorList>
    </citation>
    <scope>NUCLEOTIDE SEQUENCE [LARGE SCALE GENOMIC DNA]</scope>
    <source>
        <strain evidence="3 4">TNO010</strain>
    </source>
</reference>
<keyword evidence="1" id="KW-0732">Signal</keyword>
<dbReference type="GO" id="GO:0005737">
    <property type="term" value="C:cytoplasm"/>
    <property type="evidence" value="ECO:0007669"/>
    <property type="project" value="TreeGrafter"/>
</dbReference>
<accession>A0A2I2M8S2</accession>
<gene>
    <name evidence="3" type="ORF">TNO010_260001</name>
</gene>
<sequence length="319" mass="36757">MKQLYLFLVLVITSATLSAQDFSIVDAKIKTYPKRITATKLANKISTDFTSDNEKVRALFSWLAFNIQYDLIAFNNLSARKTQFSYRNEAEKKAKLKAIKDALVKKTLARRSGICEDYAQTFANICTLLNIENEVIKGNVRISSNDIGKVNNQANHAWNAVKLNNKWLYLDATWAAGAVKNGRWQRNFNDYYFNIPKEKYFLTHFPEDILWQLRVKRMSLKSYFQQPIYTTDFLKKQYKLIAPTTGIITKKTNTPITFILENIAKNQSIYCGFKGVKYAQKPKISFEKNQAIVSILPPKNSNEVFLLIDKQVVAIFLIK</sequence>
<dbReference type="Gene3D" id="3.10.620.30">
    <property type="match status" value="1"/>
</dbReference>
<dbReference type="SMART" id="SM00460">
    <property type="entry name" value="TGc"/>
    <property type="match status" value="1"/>
</dbReference>
<evidence type="ECO:0000313" key="3">
    <source>
        <dbReference type="EMBL" id="SOU88941.1"/>
    </source>
</evidence>
<evidence type="ECO:0000313" key="4">
    <source>
        <dbReference type="Proteomes" id="UP000490060"/>
    </source>
</evidence>
<protein>
    <recommendedName>
        <fullName evidence="2">Transglutaminase-like domain-containing protein</fullName>
    </recommendedName>
</protein>
<dbReference type="RefSeq" id="WP_172505417.1">
    <property type="nucleotide sequence ID" value="NZ_OENE01000019.1"/>
</dbReference>
<dbReference type="EMBL" id="OENE01000019">
    <property type="protein sequence ID" value="SOU88941.1"/>
    <property type="molecule type" value="Genomic_DNA"/>
</dbReference>
<dbReference type="SUPFAM" id="SSF54001">
    <property type="entry name" value="Cysteine proteinases"/>
    <property type="match status" value="1"/>
</dbReference>
<dbReference type="PANTHER" id="PTHR46333:SF2">
    <property type="entry name" value="CYTOKINESIS PROTEIN 3"/>
    <property type="match status" value="1"/>
</dbReference>
<evidence type="ECO:0000259" key="2">
    <source>
        <dbReference type="SMART" id="SM00460"/>
    </source>
</evidence>
<dbReference type="Proteomes" id="UP000490060">
    <property type="component" value="Unassembled WGS sequence"/>
</dbReference>
<evidence type="ECO:0000256" key="1">
    <source>
        <dbReference type="SAM" id="SignalP"/>
    </source>
</evidence>
<dbReference type="InterPro" id="IPR002931">
    <property type="entry name" value="Transglutaminase-like"/>
</dbReference>
<dbReference type="Pfam" id="PF01841">
    <property type="entry name" value="Transglut_core"/>
    <property type="match status" value="1"/>
</dbReference>
<organism evidence="3 4">
    <name type="scientific">Tenacibaculum finnmarkense genomovar ulcerans</name>
    <dbReference type="NCBI Taxonomy" id="2781388"/>
    <lineage>
        <taxon>Bacteria</taxon>
        <taxon>Pseudomonadati</taxon>
        <taxon>Bacteroidota</taxon>
        <taxon>Flavobacteriia</taxon>
        <taxon>Flavobacteriales</taxon>
        <taxon>Flavobacteriaceae</taxon>
        <taxon>Tenacibaculum</taxon>
        <taxon>Tenacibaculum finnmarkense</taxon>
    </lineage>
</organism>
<dbReference type="PANTHER" id="PTHR46333">
    <property type="entry name" value="CYTOKINESIS PROTEIN 3"/>
    <property type="match status" value="1"/>
</dbReference>
<feature type="signal peptide" evidence="1">
    <location>
        <begin position="1"/>
        <end position="19"/>
    </location>
</feature>
<feature type="domain" description="Transglutaminase-like" evidence="2">
    <location>
        <begin position="107"/>
        <end position="174"/>
    </location>
</feature>
<feature type="chain" id="PRO_5014111504" description="Transglutaminase-like domain-containing protein" evidence="1">
    <location>
        <begin position="20"/>
        <end position="319"/>
    </location>
</feature>
<proteinExistence type="predicted"/>
<dbReference type="InterPro" id="IPR052557">
    <property type="entry name" value="CAP/Cytokinesis_protein"/>
</dbReference>